<protein>
    <submittedName>
        <fullName evidence="1">Uncharacterized protein</fullName>
    </submittedName>
</protein>
<reference evidence="1" key="2">
    <citation type="submission" date="2025-08" db="UniProtKB">
        <authorList>
            <consortium name="Ensembl"/>
        </authorList>
    </citation>
    <scope>IDENTIFICATION</scope>
</reference>
<dbReference type="InParanoid" id="A0A7N6AKJ0"/>
<reference evidence="1" key="3">
    <citation type="submission" date="2025-09" db="UniProtKB">
        <authorList>
            <consortium name="Ensembl"/>
        </authorList>
    </citation>
    <scope>IDENTIFICATION</scope>
</reference>
<dbReference type="Ensembl" id="ENSATET00000052540.1">
    <property type="protein sequence ID" value="ENSATEP00000049843.1"/>
    <property type="gene ID" value="ENSATEG00000028138.1"/>
</dbReference>
<accession>A0A7N6AKJ0</accession>
<name>A0A7N6AKJ0_ANATE</name>
<evidence type="ECO:0000313" key="2">
    <source>
        <dbReference type="Proteomes" id="UP000265040"/>
    </source>
</evidence>
<keyword evidence="2" id="KW-1185">Reference proteome</keyword>
<organism evidence="1 2">
    <name type="scientific">Anabas testudineus</name>
    <name type="common">Climbing perch</name>
    <name type="synonym">Anthias testudineus</name>
    <dbReference type="NCBI Taxonomy" id="64144"/>
    <lineage>
        <taxon>Eukaryota</taxon>
        <taxon>Metazoa</taxon>
        <taxon>Chordata</taxon>
        <taxon>Craniata</taxon>
        <taxon>Vertebrata</taxon>
        <taxon>Euteleostomi</taxon>
        <taxon>Actinopterygii</taxon>
        <taxon>Neopterygii</taxon>
        <taxon>Teleostei</taxon>
        <taxon>Neoteleostei</taxon>
        <taxon>Acanthomorphata</taxon>
        <taxon>Anabantaria</taxon>
        <taxon>Anabantiformes</taxon>
        <taxon>Anabantoidei</taxon>
        <taxon>Anabantidae</taxon>
        <taxon>Anabas</taxon>
    </lineage>
</organism>
<proteinExistence type="predicted"/>
<evidence type="ECO:0000313" key="1">
    <source>
        <dbReference type="Ensembl" id="ENSATEP00000049843.1"/>
    </source>
</evidence>
<sequence length="98" mass="10746">METELVPLPGSTVSITEPLTPLLDCGLVLATGTLCNGERLCLDKRDETQPPPAALRTRPRDRVLLPRDSCTTLGEGMGMGQALAWLKDEGWRRKKQCV</sequence>
<reference evidence="1" key="1">
    <citation type="submission" date="2021-04" db="EMBL/GenBank/DDBJ databases">
        <authorList>
            <consortium name="Wellcome Sanger Institute Data Sharing"/>
        </authorList>
    </citation>
    <scope>NUCLEOTIDE SEQUENCE [LARGE SCALE GENOMIC DNA]</scope>
</reference>
<dbReference type="Proteomes" id="UP000265040">
    <property type="component" value="Chromosome 2"/>
</dbReference>
<dbReference type="AlphaFoldDB" id="A0A7N6AKJ0"/>